<dbReference type="AlphaFoldDB" id="A0A5K7XAV9"/>
<evidence type="ECO:0000256" key="1">
    <source>
        <dbReference type="ARBA" id="ARBA00006611"/>
    </source>
</evidence>
<evidence type="ECO:0000259" key="2">
    <source>
        <dbReference type="Pfam" id="PF00437"/>
    </source>
</evidence>
<dbReference type="KEGG" id="lpav:PLANPX_2694"/>
<dbReference type="RefSeq" id="WP_152098936.1">
    <property type="nucleotide sequence ID" value="NZ_AP021861.1"/>
</dbReference>
<dbReference type="InterPro" id="IPR001482">
    <property type="entry name" value="T2SS/T4SS_dom"/>
</dbReference>
<evidence type="ECO:0000313" key="4">
    <source>
        <dbReference type="Proteomes" id="UP000326837"/>
    </source>
</evidence>
<keyword evidence="4" id="KW-1185">Reference proteome</keyword>
<dbReference type="Proteomes" id="UP000326837">
    <property type="component" value="Chromosome"/>
</dbReference>
<accession>A0A5K7XAV9</accession>
<comment type="similarity">
    <text evidence="1">Belongs to the GSP E family.</text>
</comment>
<dbReference type="PANTHER" id="PTHR30486">
    <property type="entry name" value="TWITCHING MOTILITY PROTEIN PILT"/>
    <property type="match status" value="1"/>
</dbReference>
<name>A0A5K7XAV9_9BACT</name>
<reference evidence="4" key="1">
    <citation type="submission" date="2019-10" db="EMBL/GenBank/DDBJ databases">
        <title>Lacipirellula parvula gen. nov., sp. nov., representing a lineage of planctomycetes widespread in freshwater anoxic habitats, and description of the family Lacipirellulaceae.</title>
        <authorList>
            <person name="Dedysh S.N."/>
            <person name="Kulichevskaya I.S."/>
            <person name="Beletsky A.V."/>
            <person name="Rakitin A.L."/>
            <person name="Mardanov A.V."/>
            <person name="Ivanova A.A."/>
            <person name="Saltykova V.X."/>
            <person name="Rijpstra W.I.C."/>
            <person name="Sinninghe Damste J.S."/>
            <person name="Ravin N.V."/>
        </authorList>
    </citation>
    <scope>NUCLEOTIDE SEQUENCE [LARGE SCALE GENOMIC DNA]</scope>
    <source>
        <strain evidence="4">PX69</strain>
    </source>
</reference>
<dbReference type="EMBL" id="AP021861">
    <property type="protein sequence ID" value="BBO33082.1"/>
    <property type="molecule type" value="Genomic_DNA"/>
</dbReference>
<dbReference type="InterPro" id="IPR050921">
    <property type="entry name" value="T4SS_GSP_E_ATPase"/>
</dbReference>
<sequence length="449" mass="49650">MLGAKCDLPTPTTTNDQQQPWHQLKVELHEQLISGMDFDVLRSVDPERLRAEIRRGAEELCSLHADLLTRAERNQLIEELVDETLGLGPLETLMHDPTVSDILINGAKCVYVERRGKLERVPVQFRDLDHLIGIVQRIAGRVGRRIDESSPMVDARLPDGSRLNAVIKPLALDGALVSIRRFPSKPMTTGELLQRRAAAPEMLDLLAACARARLNIMISGGTGSGKTTLLNVLSSFISQNERIATIEDAAELQLQQPHVARMETRPANLEGNGAVTARDLLRNALRMRPDRIIVGECRGAEAFDMLQAMNTGHEGGMTTIHANETRDALSRLEMLVGMAAPELPMWFIHRQIASAIHIIVQVARMSDGSRKITQISEITGMNGNTINMHDLFVFKQTGVDAQGQVVGQFHTTGIPPQCAERLSRYGLQAPIAEQRPLDAADRLQSLRIR</sequence>
<dbReference type="PANTHER" id="PTHR30486:SF15">
    <property type="entry name" value="TYPE II_IV SECRETION SYSTEM ATPASE"/>
    <property type="match status" value="1"/>
</dbReference>
<evidence type="ECO:0000313" key="3">
    <source>
        <dbReference type="EMBL" id="BBO33082.1"/>
    </source>
</evidence>
<dbReference type="GO" id="GO:0016887">
    <property type="term" value="F:ATP hydrolysis activity"/>
    <property type="evidence" value="ECO:0007669"/>
    <property type="project" value="InterPro"/>
</dbReference>
<dbReference type="Gene3D" id="3.30.450.380">
    <property type="match status" value="1"/>
</dbReference>
<dbReference type="Pfam" id="PF00437">
    <property type="entry name" value="T2SSE"/>
    <property type="match status" value="1"/>
</dbReference>
<organism evidence="3 4">
    <name type="scientific">Lacipirellula parvula</name>
    <dbReference type="NCBI Taxonomy" id="2650471"/>
    <lineage>
        <taxon>Bacteria</taxon>
        <taxon>Pseudomonadati</taxon>
        <taxon>Planctomycetota</taxon>
        <taxon>Planctomycetia</taxon>
        <taxon>Pirellulales</taxon>
        <taxon>Lacipirellulaceae</taxon>
        <taxon>Lacipirellula</taxon>
    </lineage>
</organism>
<proteinExistence type="inferred from homology"/>
<protein>
    <submittedName>
        <fullName evidence="3">ATP hydrolase</fullName>
    </submittedName>
</protein>
<dbReference type="Gene3D" id="3.40.50.300">
    <property type="entry name" value="P-loop containing nucleotide triphosphate hydrolases"/>
    <property type="match status" value="1"/>
</dbReference>
<dbReference type="InterPro" id="IPR027417">
    <property type="entry name" value="P-loop_NTPase"/>
</dbReference>
<keyword evidence="3" id="KW-0378">Hydrolase</keyword>
<dbReference type="CDD" id="cd01130">
    <property type="entry name" value="VirB11-like_ATPase"/>
    <property type="match status" value="1"/>
</dbReference>
<gene>
    <name evidence="3" type="ORF">PLANPX_2694</name>
</gene>
<feature type="domain" description="Bacterial type II secretion system protein E" evidence="2">
    <location>
        <begin position="86"/>
        <end position="366"/>
    </location>
</feature>
<dbReference type="SUPFAM" id="SSF52540">
    <property type="entry name" value="P-loop containing nucleoside triphosphate hydrolases"/>
    <property type="match status" value="1"/>
</dbReference>